<dbReference type="STRING" id="402881.Plav_0547"/>
<gene>
    <name evidence="1" type="ordered locus">Plav_0547</name>
</gene>
<dbReference type="HOGENOM" id="CLU_2451913_0_0_5"/>
<dbReference type="AlphaFoldDB" id="A7HQI7"/>
<organism evidence="1 2">
    <name type="scientific">Parvibaculum lavamentivorans (strain DS-1 / DSM 13023 / NCIMB 13966)</name>
    <dbReference type="NCBI Taxonomy" id="402881"/>
    <lineage>
        <taxon>Bacteria</taxon>
        <taxon>Pseudomonadati</taxon>
        <taxon>Pseudomonadota</taxon>
        <taxon>Alphaproteobacteria</taxon>
        <taxon>Hyphomicrobiales</taxon>
        <taxon>Parvibaculaceae</taxon>
        <taxon>Parvibaculum</taxon>
    </lineage>
</organism>
<proteinExistence type="predicted"/>
<accession>A7HQI7</accession>
<keyword evidence="2" id="KW-1185">Reference proteome</keyword>
<evidence type="ECO:0000313" key="2">
    <source>
        <dbReference type="Proteomes" id="UP000006377"/>
    </source>
</evidence>
<protein>
    <submittedName>
        <fullName evidence="1">Uncharacterized protein</fullName>
    </submittedName>
</protein>
<dbReference type="Proteomes" id="UP000006377">
    <property type="component" value="Chromosome"/>
</dbReference>
<name>A7HQI7_PARL1</name>
<evidence type="ECO:0000313" key="1">
    <source>
        <dbReference type="EMBL" id="ABS62170.1"/>
    </source>
</evidence>
<sequence>MAVFFQDSNANGSSDALVWQGGTGTFWTWGEFAGATLSLEASPDGENWFIVGSPGVFSEKTVSGFALGPCRLRVTIEGAGEETRISAVV</sequence>
<reference evidence="1 2" key="1">
    <citation type="journal article" date="2011" name="Stand. Genomic Sci.">
        <title>Complete genome sequence of Parvibaculum lavamentivorans type strain (DS-1(T)).</title>
        <authorList>
            <person name="Schleheck D."/>
            <person name="Weiss M."/>
            <person name="Pitluck S."/>
            <person name="Bruce D."/>
            <person name="Land M.L."/>
            <person name="Han S."/>
            <person name="Saunders E."/>
            <person name="Tapia R."/>
            <person name="Detter C."/>
            <person name="Brettin T."/>
            <person name="Han J."/>
            <person name="Woyke T."/>
            <person name="Goodwin L."/>
            <person name="Pennacchio L."/>
            <person name="Nolan M."/>
            <person name="Cook A.M."/>
            <person name="Kjelleberg S."/>
            <person name="Thomas T."/>
        </authorList>
    </citation>
    <scope>NUCLEOTIDE SEQUENCE [LARGE SCALE GENOMIC DNA]</scope>
    <source>
        <strain evidence="2">DS-1 / DSM 13023 / NCIMB 13966</strain>
    </source>
</reference>
<dbReference type="EMBL" id="CP000774">
    <property type="protein sequence ID" value="ABS62170.1"/>
    <property type="molecule type" value="Genomic_DNA"/>
</dbReference>
<dbReference type="RefSeq" id="WP_011995461.1">
    <property type="nucleotide sequence ID" value="NC_009719.1"/>
</dbReference>
<dbReference type="KEGG" id="pla:Plav_0547"/>